<proteinExistence type="predicted"/>
<dbReference type="Proteomes" id="UP001165080">
    <property type="component" value="Unassembled WGS sequence"/>
</dbReference>
<feature type="domain" description="Methyltransferase type 11" evidence="2">
    <location>
        <begin position="162"/>
        <end position="232"/>
    </location>
</feature>
<dbReference type="Pfam" id="PF08241">
    <property type="entry name" value="Methyltransf_11"/>
    <property type="match status" value="1"/>
</dbReference>
<gene>
    <name evidence="3" type="primary">PLEST002242</name>
    <name evidence="3" type="ORF">PLESTB_000734600</name>
</gene>
<comment type="caution">
    <text evidence="3">The sequence shown here is derived from an EMBL/GenBank/DDBJ whole genome shotgun (WGS) entry which is preliminary data.</text>
</comment>
<dbReference type="GO" id="GO:0008757">
    <property type="term" value="F:S-adenosylmethionine-dependent methyltransferase activity"/>
    <property type="evidence" value="ECO:0007669"/>
    <property type="project" value="InterPro"/>
</dbReference>
<feature type="compositionally biased region" description="Polar residues" evidence="1">
    <location>
        <begin position="1"/>
        <end position="23"/>
    </location>
</feature>
<dbReference type="InterPro" id="IPR013216">
    <property type="entry name" value="Methyltransf_11"/>
</dbReference>
<evidence type="ECO:0000313" key="4">
    <source>
        <dbReference type="Proteomes" id="UP001165080"/>
    </source>
</evidence>
<organism evidence="3 4">
    <name type="scientific">Pleodorina starrii</name>
    <dbReference type="NCBI Taxonomy" id="330485"/>
    <lineage>
        <taxon>Eukaryota</taxon>
        <taxon>Viridiplantae</taxon>
        <taxon>Chlorophyta</taxon>
        <taxon>core chlorophytes</taxon>
        <taxon>Chlorophyceae</taxon>
        <taxon>CS clade</taxon>
        <taxon>Chlamydomonadales</taxon>
        <taxon>Volvocaceae</taxon>
        <taxon>Pleodorina</taxon>
    </lineage>
</organism>
<dbReference type="EMBL" id="BRXU01000007">
    <property type="protein sequence ID" value="GLC53348.1"/>
    <property type="molecule type" value="Genomic_DNA"/>
</dbReference>
<dbReference type="PANTHER" id="PTHR43036">
    <property type="entry name" value="OSJNBB0011N17.9 PROTEIN"/>
    <property type="match status" value="1"/>
</dbReference>
<dbReference type="PANTHER" id="PTHR43036:SF1">
    <property type="entry name" value="S-ADENOSYL-L-METHIONINE-DEPENDENT METHYLTRANSFERASES SUPERFAMILY PROTEIN"/>
    <property type="match status" value="1"/>
</dbReference>
<reference evidence="3 4" key="1">
    <citation type="journal article" date="2023" name="Commun. Biol.">
        <title>Reorganization of the ancestral sex-determining regions during the evolution of trioecy in Pleodorina starrii.</title>
        <authorList>
            <person name="Takahashi K."/>
            <person name="Suzuki S."/>
            <person name="Kawai-Toyooka H."/>
            <person name="Yamamoto K."/>
            <person name="Hamaji T."/>
            <person name="Ootsuki R."/>
            <person name="Yamaguchi H."/>
            <person name="Kawachi M."/>
            <person name="Higashiyama T."/>
            <person name="Nozaki H."/>
        </authorList>
    </citation>
    <scope>NUCLEOTIDE SEQUENCE [LARGE SCALE GENOMIC DNA]</scope>
    <source>
        <strain evidence="3 4">NIES-4479</strain>
    </source>
</reference>
<evidence type="ECO:0000256" key="1">
    <source>
        <dbReference type="SAM" id="MobiDB-lite"/>
    </source>
</evidence>
<dbReference type="SUPFAM" id="SSF53335">
    <property type="entry name" value="S-adenosyl-L-methionine-dependent methyltransferases"/>
    <property type="match status" value="1"/>
</dbReference>
<dbReference type="CDD" id="cd02440">
    <property type="entry name" value="AdoMet_MTases"/>
    <property type="match status" value="1"/>
</dbReference>
<dbReference type="Gene3D" id="3.40.50.150">
    <property type="entry name" value="Vaccinia Virus protein VP39"/>
    <property type="match status" value="1"/>
</dbReference>
<dbReference type="InterPro" id="IPR029063">
    <property type="entry name" value="SAM-dependent_MTases_sf"/>
</dbReference>
<dbReference type="OrthoDB" id="2013972at2759"/>
<evidence type="ECO:0000259" key="2">
    <source>
        <dbReference type="Pfam" id="PF08241"/>
    </source>
</evidence>
<evidence type="ECO:0000313" key="3">
    <source>
        <dbReference type="EMBL" id="GLC53348.1"/>
    </source>
</evidence>
<feature type="region of interest" description="Disordered" evidence="1">
    <location>
        <begin position="1"/>
        <end position="40"/>
    </location>
</feature>
<name>A0A9W6BK61_9CHLO</name>
<dbReference type="AlphaFoldDB" id="A0A9W6BK61"/>
<protein>
    <recommendedName>
        <fullName evidence="2">Methyltransferase type 11 domain-containing protein</fullName>
    </recommendedName>
</protein>
<accession>A0A9W6BK61</accession>
<keyword evidence="4" id="KW-1185">Reference proteome</keyword>
<sequence length="302" mass="33682">MISLSTLRHTSWTTRTRTNQQPATKCLAGSPRQPSAMSTSHSLRVGRRALLSGAALLGTLLGQRNLAVAAAQPEIEKVLEDPKWPEKWPFRPENFLRYDESPDSFFYSQPRFVTHIDDNAINALTRFYGDVFPPSGSQSAAVLDICSSWVSHYPKGFTAGRVAGLGMNEQELARNTQLTEYAVKDLNVDPKLPYEDNTFDVITNCVSVDYLNKPLEVFQEMHRVLKPGGTAYMSFSNRCFPTKAIRLWTATGDADHVWIVGSYFHYSVPGGFTEPGCKDITPKVLFGRTDPMYVVYASKKAA</sequence>